<dbReference type="Gene3D" id="3.50.50.60">
    <property type="entry name" value="FAD/NAD(P)-binding domain"/>
    <property type="match status" value="1"/>
</dbReference>
<evidence type="ECO:0000313" key="6">
    <source>
        <dbReference type="EMBL" id="QDH25662.1"/>
    </source>
</evidence>
<dbReference type="GO" id="GO:0016709">
    <property type="term" value="F:oxidoreductase activity, acting on paired donors, with incorporation or reduction of molecular oxygen, NAD(P)H as one donor, and incorporation of one atom of oxygen"/>
    <property type="evidence" value="ECO:0007669"/>
    <property type="project" value="UniProtKB-ARBA"/>
</dbReference>
<keyword evidence="4" id="KW-0472">Membrane</keyword>
<dbReference type="OrthoDB" id="9791689at2"/>
<dbReference type="Gene3D" id="3.30.70.2450">
    <property type="match status" value="1"/>
</dbReference>
<dbReference type="PANTHER" id="PTHR43004">
    <property type="entry name" value="TRK SYSTEM POTASSIUM UPTAKE PROTEIN"/>
    <property type="match status" value="1"/>
</dbReference>
<dbReference type="SUPFAM" id="SSF51905">
    <property type="entry name" value="FAD/NAD(P)-binding domain"/>
    <property type="match status" value="1"/>
</dbReference>
<dbReference type="EMBL" id="CP032485">
    <property type="protein sequence ID" value="QDH25662.1"/>
    <property type="molecule type" value="Genomic_DNA"/>
</dbReference>
<dbReference type="InterPro" id="IPR002938">
    <property type="entry name" value="FAD-bd"/>
</dbReference>
<keyword evidence="4" id="KW-0812">Transmembrane</keyword>
<dbReference type="Proteomes" id="UP000317214">
    <property type="component" value="Chromosome"/>
</dbReference>
<evidence type="ECO:0000259" key="5">
    <source>
        <dbReference type="Pfam" id="PF01494"/>
    </source>
</evidence>
<protein>
    <submittedName>
        <fullName evidence="6">FAD-dependent oxidoreductase</fullName>
    </submittedName>
</protein>
<keyword evidence="7" id="KW-1185">Reference proteome</keyword>
<evidence type="ECO:0000313" key="7">
    <source>
        <dbReference type="Proteomes" id="UP000317214"/>
    </source>
</evidence>
<dbReference type="GO" id="GO:0071949">
    <property type="term" value="F:FAD binding"/>
    <property type="evidence" value="ECO:0007669"/>
    <property type="project" value="InterPro"/>
</dbReference>
<dbReference type="PANTHER" id="PTHR43004:SF19">
    <property type="entry name" value="BINDING MONOOXYGENASE, PUTATIVE (JCVI)-RELATED"/>
    <property type="match status" value="1"/>
</dbReference>
<dbReference type="PRINTS" id="PR00420">
    <property type="entry name" value="RNGMNOXGNASE"/>
</dbReference>
<feature type="domain" description="FAD-binding" evidence="5">
    <location>
        <begin position="8"/>
        <end position="333"/>
    </location>
</feature>
<accession>A0A4Y6V694</accession>
<organism evidence="6 7">
    <name type="scientific">Neokomagataea tanensis</name>
    <dbReference type="NCBI Taxonomy" id="661191"/>
    <lineage>
        <taxon>Bacteria</taxon>
        <taxon>Pseudomonadati</taxon>
        <taxon>Pseudomonadota</taxon>
        <taxon>Alphaproteobacteria</taxon>
        <taxon>Acetobacterales</taxon>
        <taxon>Acetobacteraceae</taxon>
        <taxon>Neokomagataea</taxon>
    </lineage>
</organism>
<comment type="cofactor">
    <cofactor evidence="1">
        <name>FAD</name>
        <dbReference type="ChEBI" id="CHEBI:57692"/>
    </cofactor>
</comment>
<name>A0A4Y6V694_9PROT</name>
<keyword evidence="4" id="KW-1133">Transmembrane helix</keyword>
<keyword evidence="2" id="KW-0285">Flavoprotein</keyword>
<sequence length="438" mass="47672">MGIKDVFQVLIIGAGVTGLSLAIELLRRGITIRIIDSAHAHFSGSRGKGIQPRSLELLNMMGIATDVLKCGTLYPHLKFHIGPLSIKGWSLGTHDAPSEARPFPNLIMLEQWRTEEILRKKVQNLGGEIELGTGIEALTQTDDQVIVTLTTGETVRAEYAVACDGGRSTTRGFLGLQLLGAAVDQKTSIVADMEVEGLDRKYWHAYPFRGAGLRSLAPLPAGGLFQLQATDDISLKGLANGVQKLTGKKVGHIAWQSRYRHQARMVERYRVGRVFIAGDAAHIHPPSGAQGLNTGLQDACNLGWKLVSALRTGNDSILKTYEAERRPVAADMLGLTAKLHTSTSKSRGDLTNQLGLNYRGSSLALGNAPGTLMPGDRMPDQFLSNGIKLFDVMQHGGATQIMRPNRDHILIRPDGYIAEFVSREVNLYYGHNVVKVDE</sequence>
<evidence type="ECO:0000256" key="2">
    <source>
        <dbReference type="ARBA" id="ARBA00022630"/>
    </source>
</evidence>
<keyword evidence="3" id="KW-0274">FAD</keyword>
<evidence type="ECO:0000256" key="3">
    <source>
        <dbReference type="ARBA" id="ARBA00022827"/>
    </source>
</evidence>
<reference evidence="6 7" key="1">
    <citation type="submission" date="2018-09" db="EMBL/GenBank/DDBJ databases">
        <title>The complete genome sequence of Neokomagataea tanensis NBRC 106556(T).</title>
        <authorList>
            <person name="Chua K.-O."/>
            <person name="See-Too W.-S."/>
            <person name="Hong K.-W."/>
            <person name="Yin W.-F."/>
            <person name="Chan K.-G."/>
        </authorList>
    </citation>
    <scope>NUCLEOTIDE SEQUENCE [LARGE SCALE GENOMIC DNA]</scope>
    <source>
        <strain evidence="7">AH13 \ NBRC 106556</strain>
    </source>
</reference>
<evidence type="ECO:0000256" key="4">
    <source>
        <dbReference type="SAM" id="Phobius"/>
    </source>
</evidence>
<gene>
    <name evidence="6" type="ORF">D5366_11050</name>
</gene>
<dbReference type="KEGG" id="ntn:D5366_11050"/>
<proteinExistence type="predicted"/>
<dbReference type="InterPro" id="IPR050641">
    <property type="entry name" value="RIFMO-like"/>
</dbReference>
<dbReference type="Pfam" id="PF01494">
    <property type="entry name" value="FAD_binding_3"/>
    <property type="match status" value="1"/>
</dbReference>
<dbReference type="InterPro" id="IPR036188">
    <property type="entry name" value="FAD/NAD-bd_sf"/>
</dbReference>
<evidence type="ECO:0000256" key="1">
    <source>
        <dbReference type="ARBA" id="ARBA00001974"/>
    </source>
</evidence>
<feature type="transmembrane region" description="Helical" evidence="4">
    <location>
        <begin position="6"/>
        <end position="26"/>
    </location>
</feature>
<dbReference type="AlphaFoldDB" id="A0A4Y6V694"/>